<organism evidence="1 2">
    <name type="scientific">Rosa chinensis</name>
    <name type="common">China rose</name>
    <dbReference type="NCBI Taxonomy" id="74649"/>
    <lineage>
        <taxon>Eukaryota</taxon>
        <taxon>Viridiplantae</taxon>
        <taxon>Streptophyta</taxon>
        <taxon>Embryophyta</taxon>
        <taxon>Tracheophyta</taxon>
        <taxon>Spermatophyta</taxon>
        <taxon>Magnoliopsida</taxon>
        <taxon>eudicotyledons</taxon>
        <taxon>Gunneridae</taxon>
        <taxon>Pentapetalae</taxon>
        <taxon>rosids</taxon>
        <taxon>fabids</taxon>
        <taxon>Rosales</taxon>
        <taxon>Rosaceae</taxon>
        <taxon>Rosoideae</taxon>
        <taxon>Rosoideae incertae sedis</taxon>
        <taxon>Rosa</taxon>
    </lineage>
</organism>
<sequence>MYSASIQIQQIGMKTLNGYWHEVCMTCILDVYFSCYSSPNKNLRG</sequence>
<dbReference type="EMBL" id="PDCK01000039">
    <property type="protein sequence ID" value="PRQ60667.1"/>
    <property type="molecule type" value="Genomic_DNA"/>
</dbReference>
<comment type="caution">
    <text evidence="1">The sequence shown here is derived from an EMBL/GenBank/DDBJ whole genome shotgun (WGS) entry which is preliminary data.</text>
</comment>
<dbReference type="Gramene" id="PRQ60667">
    <property type="protein sequence ID" value="PRQ60667"/>
    <property type="gene ID" value="RchiOBHm_Chr1g0383791"/>
</dbReference>
<proteinExistence type="predicted"/>
<name>A0A2P6SPR6_ROSCH</name>
<evidence type="ECO:0000313" key="1">
    <source>
        <dbReference type="EMBL" id="PRQ60667.1"/>
    </source>
</evidence>
<evidence type="ECO:0000313" key="2">
    <source>
        <dbReference type="Proteomes" id="UP000238479"/>
    </source>
</evidence>
<gene>
    <name evidence="1" type="ORF">RchiOBHm_Chr1g0383791</name>
</gene>
<keyword evidence="2" id="KW-1185">Reference proteome</keyword>
<dbReference type="Proteomes" id="UP000238479">
    <property type="component" value="Chromosome 1"/>
</dbReference>
<reference evidence="1 2" key="1">
    <citation type="journal article" date="2018" name="Nat. Genet.">
        <title>The Rosa genome provides new insights in the design of modern roses.</title>
        <authorList>
            <person name="Bendahmane M."/>
        </authorList>
    </citation>
    <scope>NUCLEOTIDE SEQUENCE [LARGE SCALE GENOMIC DNA]</scope>
    <source>
        <strain evidence="2">cv. Old Blush</strain>
    </source>
</reference>
<dbReference type="AlphaFoldDB" id="A0A2P6SPR6"/>
<accession>A0A2P6SPR6</accession>
<protein>
    <submittedName>
        <fullName evidence="1">Uncharacterized protein</fullName>
    </submittedName>
</protein>